<dbReference type="GO" id="GO:0016772">
    <property type="term" value="F:transferase activity, transferring phosphorus-containing groups"/>
    <property type="evidence" value="ECO:0007669"/>
    <property type="project" value="InterPro"/>
</dbReference>
<comment type="similarity">
    <text evidence="1">Belongs to the stealth family.</text>
</comment>
<dbReference type="PANTHER" id="PTHR24045:SF0">
    <property type="entry name" value="N-ACETYLGLUCOSAMINE-1-PHOSPHOTRANSFERASE SUBUNITS ALPHA_BETA"/>
    <property type="match status" value="1"/>
</dbReference>
<evidence type="ECO:0000259" key="5">
    <source>
        <dbReference type="Pfam" id="PF17101"/>
    </source>
</evidence>
<dbReference type="PANTHER" id="PTHR24045">
    <property type="match status" value="1"/>
</dbReference>
<sequence>MEEKKETQIDFVIAWVDGGDPAWQRERDRYGKMGEKTAVEETGEREKSGVACDTRDVRYRDWDCLRFWFRSVEQNAPWVHKIYFVTWGHVPKWLNGNHPKLEIVRHEDYIPGEFLPTFNSHTIELNFHRIPGLSEQFVYFNDDMFLLRQVSPGQFFRDGKPLDMLALQPVVANREDAVMPYIYLNNAMVLARYFDKRENMKQQPGAYWHPGYPLLYFGYNLLERMFPRFTGFYTVHGPSPLLKSTYEALWQREGALLSEVCSHRFRSREDVSQYLLREWQKLEGNFYPVNACRFCRYYDLSDQNTSLLHAIEKKKSPAVCINDSQKVEAYDRVKRELNEAFLKAFPQKSSFETDGAGEKH</sequence>
<evidence type="ECO:0000256" key="2">
    <source>
        <dbReference type="ARBA" id="ARBA00022679"/>
    </source>
</evidence>
<name>A0A395VCP5_9FIRM</name>
<keyword evidence="3" id="KW-0270">Exopolysaccharide synthesis</keyword>
<evidence type="ECO:0000256" key="3">
    <source>
        <dbReference type="ARBA" id="ARBA00023169"/>
    </source>
</evidence>
<keyword evidence="2" id="KW-0808">Transferase</keyword>
<dbReference type="InterPro" id="IPR031358">
    <property type="entry name" value="Stealth_CR1"/>
</dbReference>
<dbReference type="InterPro" id="IPR021520">
    <property type="entry name" value="Stealth_CR2"/>
</dbReference>
<feature type="domain" description="Stealth protein CR1 conserved region 1" evidence="5">
    <location>
        <begin position="8"/>
        <end position="32"/>
    </location>
</feature>
<evidence type="ECO:0000259" key="4">
    <source>
        <dbReference type="Pfam" id="PF11380"/>
    </source>
</evidence>
<dbReference type="Pfam" id="PF17101">
    <property type="entry name" value="Stealth_CR1"/>
    <property type="match status" value="1"/>
</dbReference>
<dbReference type="RefSeq" id="WP_118096087.1">
    <property type="nucleotide sequence ID" value="NZ_JAQEDX010000004.1"/>
</dbReference>
<comment type="caution">
    <text evidence="6">The sequence shown here is derived from an EMBL/GenBank/DDBJ whole genome shotgun (WGS) entry which is preliminary data.</text>
</comment>
<dbReference type="Pfam" id="PF11380">
    <property type="entry name" value="Stealth_CR2"/>
    <property type="match status" value="1"/>
</dbReference>
<dbReference type="AlphaFoldDB" id="A0A395VCP5"/>
<feature type="domain" description="Stealth protein CR2 conserved region 2" evidence="4">
    <location>
        <begin position="58"/>
        <end position="158"/>
    </location>
</feature>
<gene>
    <name evidence="6" type="ORF">DWX93_00395</name>
</gene>
<evidence type="ECO:0000313" key="6">
    <source>
        <dbReference type="EMBL" id="RGS41839.1"/>
    </source>
</evidence>
<protein>
    <submittedName>
        <fullName evidence="6">Capsular biosynthesis protein</fullName>
    </submittedName>
</protein>
<evidence type="ECO:0000256" key="1">
    <source>
        <dbReference type="ARBA" id="ARBA00007583"/>
    </source>
</evidence>
<proteinExistence type="inferred from homology"/>
<organism evidence="6 7">
    <name type="scientific">Roseburia hominis</name>
    <dbReference type="NCBI Taxonomy" id="301301"/>
    <lineage>
        <taxon>Bacteria</taxon>
        <taxon>Bacillati</taxon>
        <taxon>Bacillota</taxon>
        <taxon>Clostridia</taxon>
        <taxon>Lachnospirales</taxon>
        <taxon>Lachnospiraceae</taxon>
        <taxon>Roseburia</taxon>
    </lineage>
</organism>
<reference evidence="6 7" key="1">
    <citation type="submission" date="2018-08" db="EMBL/GenBank/DDBJ databases">
        <title>A genome reference for cultivated species of the human gut microbiota.</title>
        <authorList>
            <person name="Zou Y."/>
            <person name="Xue W."/>
            <person name="Luo G."/>
        </authorList>
    </citation>
    <scope>NUCLEOTIDE SEQUENCE [LARGE SCALE GENOMIC DNA]</scope>
    <source>
        <strain evidence="6 7">AF22-12AC</strain>
    </source>
</reference>
<dbReference type="Proteomes" id="UP000266172">
    <property type="component" value="Unassembled WGS sequence"/>
</dbReference>
<dbReference type="GO" id="GO:0000271">
    <property type="term" value="P:polysaccharide biosynthetic process"/>
    <property type="evidence" value="ECO:0007669"/>
    <property type="project" value="UniProtKB-KW"/>
</dbReference>
<accession>A0A395VCP5</accession>
<evidence type="ECO:0000313" key="7">
    <source>
        <dbReference type="Proteomes" id="UP000266172"/>
    </source>
</evidence>
<dbReference type="EMBL" id="QRVL01000001">
    <property type="protein sequence ID" value="RGS41839.1"/>
    <property type="molecule type" value="Genomic_DNA"/>
</dbReference>
<dbReference type="InterPro" id="IPR047141">
    <property type="entry name" value="Stealth"/>
</dbReference>